<dbReference type="RefSeq" id="WP_311557799.1">
    <property type="nucleotide sequence ID" value="NZ_JAVREJ010000013.1"/>
</dbReference>
<dbReference type="InterPro" id="IPR010872">
    <property type="entry name" value="MDMPI_C-term_domain"/>
</dbReference>
<sequence length="240" mass="25571">MAFTPLTPDDHLAHLGRACDAFAARLRTGDLDARVPACPGWSLTDLGRHLGGVHRWARTAVAESRSGQKTFDDAPVERDQLVDWFRVGAGSLIDTLRSTGPAAPCWTIASEPHIAGFWFRRQAHETVLHAHDAGVTDLMDPAFALDGIDEVVTVMFPRQVRLGRTAPLPAALALAPDEGGRWVLAGDGTAPCPVADATVSGPAEAVLLLLWHRTDLDDPRLTVSGSRAAADTVLAEALTP</sequence>
<dbReference type="PANTHER" id="PTHR40758:SF1">
    <property type="entry name" value="CONSERVED PROTEIN"/>
    <property type="match status" value="1"/>
</dbReference>
<dbReference type="GO" id="GO:0016853">
    <property type="term" value="F:isomerase activity"/>
    <property type="evidence" value="ECO:0007669"/>
    <property type="project" value="UniProtKB-KW"/>
</dbReference>
<evidence type="ECO:0000259" key="1">
    <source>
        <dbReference type="Pfam" id="PF07398"/>
    </source>
</evidence>
<keyword evidence="3" id="KW-0413">Isomerase</keyword>
<organism evidence="3 4">
    <name type="scientific">Pseudonocardia charpentierae</name>
    <dbReference type="NCBI Taxonomy" id="3075545"/>
    <lineage>
        <taxon>Bacteria</taxon>
        <taxon>Bacillati</taxon>
        <taxon>Actinomycetota</taxon>
        <taxon>Actinomycetes</taxon>
        <taxon>Pseudonocardiales</taxon>
        <taxon>Pseudonocardiaceae</taxon>
        <taxon>Pseudonocardia</taxon>
    </lineage>
</organism>
<dbReference type="SUPFAM" id="SSF109854">
    <property type="entry name" value="DinB/YfiT-like putative metalloenzymes"/>
    <property type="match status" value="1"/>
</dbReference>
<dbReference type="Pfam" id="PF11716">
    <property type="entry name" value="MDMPI_N"/>
    <property type="match status" value="1"/>
</dbReference>
<evidence type="ECO:0000259" key="2">
    <source>
        <dbReference type="Pfam" id="PF11716"/>
    </source>
</evidence>
<gene>
    <name evidence="3" type="ORF">RM445_18210</name>
</gene>
<proteinExistence type="predicted"/>
<comment type="caution">
    <text evidence="3">The sequence shown here is derived from an EMBL/GenBank/DDBJ whole genome shotgun (WGS) entry which is preliminary data.</text>
</comment>
<dbReference type="PANTHER" id="PTHR40758">
    <property type="entry name" value="CONSERVED PROTEIN"/>
    <property type="match status" value="1"/>
</dbReference>
<dbReference type="InterPro" id="IPR017517">
    <property type="entry name" value="Maleyloyr_isom"/>
</dbReference>
<reference evidence="4" key="1">
    <citation type="submission" date="2023-07" db="EMBL/GenBank/DDBJ databases">
        <title>30 novel species of actinomycetes from the DSMZ collection.</title>
        <authorList>
            <person name="Nouioui I."/>
        </authorList>
    </citation>
    <scope>NUCLEOTIDE SEQUENCE [LARGE SCALE GENOMIC DNA]</scope>
    <source>
        <strain evidence="4">DSM 45834</strain>
    </source>
</reference>
<dbReference type="Pfam" id="PF07398">
    <property type="entry name" value="MDMPI_C"/>
    <property type="match status" value="1"/>
</dbReference>
<feature type="domain" description="Mycothiol-dependent maleylpyruvate isomerase metal-binding" evidence="2">
    <location>
        <begin position="13"/>
        <end position="133"/>
    </location>
</feature>
<keyword evidence="4" id="KW-1185">Reference proteome</keyword>
<dbReference type="EMBL" id="JAVREJ010000013">
    <property type="protein sequence ID" value="MDT0351468.1"/>
    <property type="molecule type" value="Genomic_DNA"/>
</dbReference>
<dbReference type="NCBIfam" id="TIGR03083">
    <property type="entry name" value="maleylpyruvate isomerase family mycothiol-dependent enzyme"/>
    <property type="match status" value="1"/>
</dbReference>
<name>A0ABU2NBY6_9PSEU</name>
<dbReference type="InterPro" id="IPR034660">
    <property type="entry name" value="DinB/YfiT-like"/>
</dbReference>
<accession>A0ABU2NBY6</accession>
<dbReference type="InterPro" id="IPR024344">
    <property type="entry name" value="MDMPI_metal-binding"/>
</dbReference>
<protein>
    <submittedName>
        <fullName evidence="3">Maleylpyruvate isomerase family mycothiol-dependent enzyme</fullName>
    </submittedName>
</protein>
<evidence type="ECO:0000313" key="4">
    <source>
        <dbReference type="Proteomes" id="UP001183202"/>
    </source>
</evidence>
<dbReference type="Proteomes" id="UP001183202">
    <property type="component" value="Unassembled WGS sequence"/>
</dbReference>
<feature type="domain" description="MDMPI C-terminal" evidence="1">
    <location>
        <begin position="143"/>
        <end position="231"/>
    </location>
</feature>
<evidence type="ECO:0000313" key="3">
    <source>
        <dbReference type="EMBL" id="MDT0351468.1"/>
    </source>
</evidence>